<keyword evidence="2" id="KW-1003">Cell membrane</keyword>
<feature type="transmembrane region" description="Helical" evidence="6">
    <location>
        <begin position="133"/>
        <end position="156"/>
    </location>
</feature>
<accession>A0A1H7BMR2</accession>
<dbReference type="InterPro" id="IPR036259">
    <property type="entry name" value="MFS_trans_sf"/>
</dbReference>
<evidence type="ECO:0000313" key="8">
    <source>
        <dbReference type="EMBL" id="SEJ75520.1"/>
    </source>
</evidence>
<feature type="transmembrane region" description="Helical" evidence="6">
    <location>
        <begin position="273"/>
        <end position="290"/>
    </location>
</feature>
<feature type="domain" description="Major facilitator superfamily (MFS) profile" evidence="7">
    <location>
        <begin position="207"/>
        <end position="395"/>
    </location>
</feature>
<dbReference type="PANTHER" id="PTHR43124">
    <property type="entry name" value="PURINE EFFLUX PUMP PBUE"/>
    <property type="match status" value="1"/>
</dbReference>
<name>A0A1H7BMR2_9DEIO</name>
<proteinExistence type="predicted"/>
<dbReference type="EMBL" id="FNZA01000017">
    <property type="protein sequence ID" value="SEJ75520.1"/>
    <property type="molecule type" value="Genomic_DNA"/>
</dbReference>
<evidence type="ECO:0000259" key="7">
    <source>
        <dbReference type="PROSITE" id="PS50850"/>
    </source>
</evidence>
<feature type="transmembrane region" description="Helical" evidence="6">
    <location>
        <begin position="162"/>
        <end position="184"/>
    </location>
</feature>
<evidence type="ECO:0000256" key="1">
    <source>
        <dbReference type="ARBA" id="ARBA00004651"/>
    </source>
</evidence>
<evidence type="ECO:0000256" key="5">
    <source>
        <dbReference type="ARBA" id="ARBA00023136"/>
    </source>
</evidence>
<reference evidence="9" key="1">
    <citation type="submission" date="2016-10" db="EMBL/GenBank/DDBJ databases">
        <authorList>
            <person name="Varghese N."/>
            <person name="Submissions S."/>
        </authorList>
    </citation>
    <scope>NUCLEOTIDE SEQUENCE [LARGE SCALE GENOMIC DNA]</scope>
    <source>
        <strain evidence="9">CGMCC 1.10218</strain>
    </source>
</reference>
<dbReference type="InterPro" id="IPR020846">
    <property type="entry name" value="MFS_dom"/>
</dbReference>
<evidence type="ECO:0000256" key="3">
    <source>
        <dbReference type="ARBA" id="ARBA00022692"/>
    </source>
</evidence>
<dbReference type="STRING" id="856736.SAMN04488058_11750"/>
<feature type="transmembrane region" description="Helical" evidence="6">
    <location>
        <begin position="302"/>
        <end position="322"/>
    </location>
</feature>
<dbReference type="GO" id="GO:0005886">
    <property type="term" value="C:plasma membrane"/>
    <property type="evidence" value="ECO:0007669"/>
    <property type="project" value="UniProtKB-SubCell"/>
</dbReference>
<evidence type="ECO:0000313" key="9">
    <source>
        <dbReference type="Proteomes" id="UP000199223"/>
    </source>
</evidence>
<keyword evidence="9" id="KW-1185">Reference proteome</keyword>
<dbReference type="RefSeq" id="WP_092265322.1">
    <property type="nucleotide sequence ID" value="NZ_FNZA01000017.1"/>
</dbReference>
<gene>
    <name evidence="8" type="ORF">SAMN04488058_11750</name>
</gene>
<protein>
    <submittedName>
        <fullName evidence="8">Predicted arabinose efflux permease, MFS family</fullName>
    </submittedName>
</protein>
<dbReference type="Pfam" id="PF07690">
    <property type="entry name" value="MFS_1"/>
    <property type="match status" value="1"/>
</dbReference>
<dbReference type="OrthoDB" id="59622at2"/>
<dbReference type="InterPro" id="IPR011701">
    <property type="entry name" value="MFS"/>
</dbReference>
<evidence type="ECO:0000256" key="4">
    <source>
        <dbReference type="ARBA" id="ARBA00022989"/>
    </source>
</evidence>
<dbReference type="PROSITE" id="PS50850">
    <property type="entry name" value="MFS"/>
    <property type="match status" value="1"/>
</dbReference>
<feature type="transmembrane region" description="Helical" evidence="6">
    <location>
        <begin position="364"/>
        <end position="383"/>
    </location>
</feature>
<dbReference type="GO" id="GO:0022857">
    <property type="term" value="F:transmembrane transporter activity"/>
    <property type="evidence" value="ECO:0007669"/>
    <property type="project" value="InterPro"/>
</dbReference>
<feature type="transmembrane region" description="Helical" evidence="6">
    <location>
        <begin position="334"/>
        <end position="358"/>
    </location>
</feature>
<dbReference type="Gene3D" id="1.20.1250.20">
    <property type="entry name" value="MFS general substrate transporter like domains"/>
    <property type="match status" value="2"/>
</dbReference>
<dbReference type="Proteomes" id="UP000199223">
    <property type="component" value="Unassembled WGS sequence"/>
</dbReference>
<feature type="transmembrane region" description="Helical" evidence="6">
    <location>
        <begin position="205"/>
        <end position="231"/>
    </location>
</feature>
<keyword evidence="4 6" id="KW-1133">Transmembrane helix</keyword>
<dbReference type="SUPFAM" id="SSF103473">
    <property type="entry name" value="MFS general substrate transporter"/>
    <property type="match status" value="1"/>
</dbReference>
<sequence length="395" mass="39924">MLWTRPRLVTALLALLLASELVRTGFVVSALPLAGPGLGLSGAQIGVMVSAHYLADALGRGPMGLVTERWGLGRVLAAGAALGLGVLALTVLAPSPLWGAVLAALWGLCFGALWPGVMSASHAYALPGRTARALTLTNLSVAPAILAGVGLVGPLMQGCPGVGWGVLLGAQALALLLALGLWRLRLPVSEGGAPPGLGGGVWHGWARVGALLPAAFAQTLAPGLLVTLAFPLLRELGLGLPDLLGPGALAGLSFALGLLALGRVADRLHPRLALTPGLLLLALTFALAAWTGPAEVRAGGLWGLALGLGLGYSALITGWNGLVARTLPERHRAAAWGTVMAVEALGYAVGPLLGGAAWQLAGQHGVFGLGALVFVLTEAYYLWPARRLRAAGSGP</sequence>
<organism evidence="8 9">
    <name type="scientific">Deinococcus reticulitermitis</name>
    <dbReference type="NCBI Taxonomy" id="856736"/>
    <lineage>
        <taxon>Bacteria</taxon>
        <taxon>Thermotogati</taxon>
        <taxon>Deinococcota</taxon>
        <taxon>Deinococci</taxon>
        <taxon>Deinococcales</taxon>
        <taxon>Deinococcaceae</taxon>
        <taxon>Deinococcus</taxon>
    </lineage>
</organism>
<keyword evidence="5 6" id="KW-0472">Membrane</keyword>
<evidence type="ECO:0000256" key="6">
    <source>
        <dbReference type="SAM" id="Phobius"/>
    </source>
</evidence>
<feature type="transmembrane region" description="Helical" evidence="6">
    <location>
        <begin position="243"/>
        <end position="261"/>
    </location>
</feature>
<dbReference type="AlphaFoldDB" id="A0A1H7BMR2"/>
<feature type="transmembrane region" description="Helical" evidence="6">
    <location>
        <begin position="98"/>
        <end position="121"/>
    </location>
</feature>
<dbReference type="InterPro" id="IPR050189">
    <property type="entry name" value="MFS_Efflux_Transporters"/>
</dbReference>
<comment type="subcellular location">
    <subcellularLocation>
        <location evidence="1">Cell membrane</location>
        <topology evidence="1">Multi-pass membrane protein</topology>
    </subcellularLocation>
</comment>
<dbReference type="PANTHER" id="PTHR43124:SF3">
    <property type="entry name" value="CHLORAMPHENICOL EFFLUX PUMP RV0191"/>
    <property type="match status" value="1"/>
</dbReference>
<keyword evidence="3 6" id="KW-0812">Transmembrane</keyword>
<evidence type="ECO:0000256" key="2">
    <source>
        <dbReference type="ARBA" id="ARBA00022475"/>
    </source>
</evidence>
<feature type="transmembrane region" description="Helical" evidence="6">
    <location>
        <begin position="71"/>
        <end position="92"/>
    </location>
</feature>